<dbReference type="InterPro" id="IPR002925">
    <property type="entry name" value="Dienelactn_hydro"/>
</dbReference>
<reference evidence="3 4" key="1">
    <citation type="submission" date="2016-06" db="EMBL/GenBank/DDBJ databases">
        <title>Complete genome sequence of a deep-branching marine Gamma Proteobacterium Woeseia oceani type strain XK5.</title>
        <authorList>
            <person name="Mu D."/>
            <person name="Du Z."/>
        </authorList>
    </citation>
    <scope>NUCLEOTIDE SEQUENCE [LARGE SCALE GENOMIC DNA]</scope>
    <source>
        <strain evidence="3 4">XK5</strain>
    </source>
</reference>
<feature type="signal peptide" evidence="1">
    <location>
        <begin position="1"/>
        <end position="20"/>
    </location>
</feature>
<gene>
    <name evidence="3" type="ORF">BA177_02985</name>
</gene>
<keyword evidence="1" id="KW-0732">Signal</keyword>
<dbReference type="PANTHER" id="PTHR46623">
    <property type="entry name" value="CARBOXYMETHYLENEBUTENOLIDASE-RELATED"/>
    <property type="match status" value="1"/>
</dbReference>
<evidence type="ECO:0000259" key="2">
    <source>
        <dbReference type="Pfam" id="PF01738"/>
    </source>
</evidence>
<proteinExistence type="predicted"/>
<dbReference type="GO" id="GO:0016787">
    <property type="term" value="F:hydrolase activity"/>
    <property type="evidence" value="ECO:0007669"/>
    <property type="project" value="InterPro"/>
</dbReference>
<protein>
    <recommendedName>
        <fullName evidence="2">Dienelactone hydrolase domain-containing protein</fullName>
    </recommendedName>
</protein>
<evidence type="ECO:0000313" key="3">
    <source>
        <dbReference type="EMBL" id="ANO52952.1"/>
    </source>
</evidence>
<evidence type="ECO:0000313" key="4">
    <source>
        <dbReference type="Proteomes" id="UP000092695"/>
    </source>
</evidence>
<dbReference type="Pfam" id="PF01738">
    <property type="entry name" value="DLH"/>
    <property type="match status" value="1"/>
</dbReference>
<feature type="chain" id="PRO_5008260376" description="Dienelactone hydrolase domain-containing protein" evidence="1">
    <location>
        <begin position="21"/>
        <end position="295"/>
    </location>
</feature>
<dbReference type="EMBL" id="CP016268">
    <property type="protein sequence ID" value="ANO52952.1"/>
    <property type="molecule type" value="Genomic_DNA"/>
</dbReference>
<organism evidence="3 4">
    <name type="scientific">Woeseia oceani</name>
    <dbReference type="NCBI Taxonomy" id="1548547"/>
    <lineage>
        <taxon>Bacteria</taxon>
        <taxon>Pseudomonadati</taxon>
        <taxon>Pseudomonadota</taxon>
        <taxon>Gammaproteobacteria</taxon>
        <taxon>Woeseiales</taxon>
        <taxon>Woeseiaceae</taxon>
        <taxon>Woeseia</taxon>
    </lineage>
</organism>
<accession>A0A193LKB2</accession>
<dbReference type="PANTHER" id="PTHR46623:SF6">
    <property type="entry name" value="ALPHA_BETA-HYDROLASES SUPERFAMILY PROTEIN"/>
    <property type="match status" value="1"/>
</dbReference>
<dbReference type="KEGG" id="woc:BA177_02985"/>
<dbReference type="InterPro" id="IPR051049">
    <property type="entry name" value="Dienelactone_hydrolase-like"/>
</dbReference>
<name>A0A193LKB2_9GAMM</name>
<dbReference type="Gene3D" id="3.40.50.1820">
    <property type="entry name" value="alpha/beta hydrolase"/>
    <property type="match status" value="1"/>
</dbReference>
<keyword evidence="4" id="KW-1185">Reference proteome</keyword>
<dbReference type="InterPro" id="IPR029058">
    <property type="entry name" value="AB_hydrolase_fold"/>
</dbReference>
<evidence type="ECO:0000256" key="1">
    <source>
        <dbReference type="SAM" id="SignalP"/>
    </source>
</evidence>
<feature type="domain" description="Dienelactone hydrolase" evidence="2">
    <location>
        <begin position="87"/>
        <end position="288"/>
    </location>
</feature>
<dbReference type="SUPFAM" id="SSF53474">
    <property type="entry name" value="alpha/beta-Hydrolases"/>
    <property type="match status" value="1"/>
</dbReference>
<sequence>MFGKRLAIALLAWFALLGLAACGGGTESQEEAARNNVDAMSREHANDTATPSPAADIALERAVVTERLPYAEVNEELVYGHFVFPADMVEPLPAVIVIHEWWGLNEGVEAMADRIAAEGYIVLAVDLFGGKSAATPAEARELMMRVVENPEPANENLRQAYDFVKNTAGAPRIGSLGWCFGGSWSLNTALLFPDELDAAVIYYGQVTNDEERLRPLNVPLLGIFAADDSGIRVESVREFEAALERLRKDYDIRIFDGVGHAFANPTGNNYDAESAHEAWGLVVEFLRSNLGAGGT</sequence>
<dbReference type="Proteomes" id="UP000092695">
    <property type="component" value="Chromosome"/>
</dbReference>
<dbReference type="PROSITE" id="PS51257">
    <property type="entry name" value="PROKAR_LIPOPROTEIN"/>
    <property type="match status" value="1"/>
</dbReference>
<dbReference type="AlphaFoldDB" id="A0A193LKB2"/>